<comment type="caution">
    <text evidence="1">The sequence shown here is derived from an EMBL/GenBank/DDBJ whole genome shotgun (WGS) entry which is preliminary data.</text>
</comment>
<keyword evidence="2" id="KW-1185">Reference proteome</keyword>
<dbReference type="EMBL" id="JAIQCV010000004">
    <property type="protein sequence ID" value="KAH1106923.1"/>
    <property type="molecule type" value="Genomic_DNA"/>
</dbReference>
<evidence type="ECO:0000313" key="1">
    <source>
        <dbReference type="EMBL" id="KAH1106923.1"/>
    </source>
</evidence>
<gene>
    <name evidence="1" type="ORF">J1N35_010691</name>
</gene>
<reference evidence="1 2" key="1">
    <citation type="journal article" date="2021" name="Plant Biotechnol. J.">
        <title>Multi-omics assisted identification of the key and species-specific regulatory components of drought-tolerant mechanisms in Gossypium stocksii.</title>
        <authorList>
            <person name="Yu D."/>
            <person name="Ke L."/>
            <person name="Zhang D."/>
            <person name="Wu Y."/>
            <person name="Sun Y."/>
            <person name="Mei J."/>
            <person name="Sun J."/>
            <person name="Sun Y."/>
        </authorList>
    </citation>
    <scope>NUCLEOTIDE SEQUENCE [LARGE SCALE GENOMIC DNA]</scope>
    <source>
        <strain evidence="2">cv. E1</strain>
        <tissue evidence="1">Leaf</tissue>
    </source>
</reference>
<sequence>MALYLKIKLPLELIRLSPISSIVIPQRTLDGRLTKTGYVKLSTFSQLKVMANKNCLCYNYAPESQEMLQLFMLPLKKLKKNLYKIGPFNLKSLLYCRAKYGIAEMCRMEVGKQQSMGIPVKALGFN</sequence>
<dbReference type="Proteomes" id="UP000828251">
    <property type="component" value="Unassembled WGS sequence"/>
</dbReference>
<accession>A0A9D3W2U0</accession>
<dbReference type="AlphaFoldDB" id="A0A9D3W2U0"/>
<name>A0A9D3W2U0_9ROSI</name>
<dbReference type="OrthoDB" id="43580at2759"/>
<proteinExistence type="predicted"/>
<protein>
    <submittedName>
        <fullName evidence="1">Uncharacterized protein</fullName>
    </submittedName>
</protein>
<evidence type="ECO:0000313" key="2">
    <source>
        <dbReference type="Proteomes" id="UP000828251"/>
    </source>
</evidence>
<organism evidence="1 2">
    <name type="scientific">Gossypium stocksii</name>
    <dbReference type="NCBI Taxonomy" id="47602"/>
    <lineage>
        <taxon>Eukaryota</taxon>
        <taxon>Viridiplantae</taxon>
        <taxon>Streptophyta</taxon>
        <taxon>Embryophyta</taxon>
        <taxon>Tracheophyta</taxon>
        <taxon>Spermatophyta</taxon>
        <taxon>Magnoliopsida</taxon>
        <taxon>eudicotyledons</taxon>
        <taxon>Gunneridae</taxon>
        <taxon>Pentapetalae</taxon>
        <taxon>rosids</taxon>
        <taxon>malvids</taxon>
        <taxon>Malvales</taxon>
        <taxon>Malvaceae</taxon>
        <taxon>Malvoideae</taxon>
        <taxon>Gossypium</taxon>
    </lineage>
</organism>